<comment type="caution">
    <text evidence="1">The sequence shown here is derived from an EMBL/GenBank/DDBJ whole genome shotgun (WGS) entry which is preliminary data.</text>
</comment>
<name>A0ABQ4MSZ4_9BACL</name>
<evidence type="ECO:0000313" key="2">
    <source>
        <dbReference type="Proteomes" id="UP000681290"/>
    </source>
</evidence>
<accession>A0ABQ4MSZ4</accession>
<dbReference type="EMBL" id="BOSM01000003">
    <property type="protein sequence ID" value="GIP58690.1"/>
    <property type="molecule type" value="Genomic_DNA"/>
</dbReference>
<sequence>MDEVLIQIMRILAAHSLPYLLHGSEIHIGRYLLQVSDPEEGRLALNGSEMVLNEFVEWIGHQSLETVI</sequence>
<protein>
    <submittedName>
        <fullName evidence="1">Uncharacterized protein</fullName>
    </submittedName>
</protein>
<proteinExistence type="predicted"/>
<reference evidence="1 2" key="1">
    <citation type="submission" date="2021-03" db="EMBL/GenBank/DDBJ databases">
        <title>Antimicrobial resistance genes in bacteria isolated from Japanese honey, and their potential for conferring macrolide and lincosamide resistance in the American foulbrood pathogen Paenibacillus larvae.</title>
        <authorList>
            <person name="Okamoto M."/>
            <person name="Kumagai M."/>
            <person name="Kanamori H."/>
            <person name="Takamatsu D."/>
        </authorList>
    </citation>
    <scope>NUCLEOTIDE SEQUENCE [LARGE SCALE GENOMIC DNA]</scope>
    <source>
        <strain evidence="1 2">J15TS10</strain>
    </source>
</reference>
<dbReference type="RefSeq" id="WP_213591069.1">
    <property type="nucleotide sequence ID" value="NZ_BOSM01000003.1"/>
</dbReference>
<dbReference type="Proteomes" id="UP000681290">
    <property type="component" value="Unassembled WGS sequence"/>
</dbReference>
<evidence type="ECO:0000313" key="1">
    <source>
        <dbReference type="EMBL" id="GIP58690.1"/>
    </source>
</evidence>
<keyword evidence="2" id="KW-1185">Reference proteome</keyword>
<organism evidence="1 2">
    <name type="scientific">Paenibacillus woosongensis</name>
    <dbReference type="NCBI Taxonomy" id="307580"/>
    <lineage>
        <taxon>Bacteria</taxon>
        <taxon>Bacillati</taxon>
        <taxon>Bacillota</taxon>
        <taxon>Bacilli</taxon>
        <taxon>Bacillales</taxon>
        <taxon>Paenibacillaceae</taxon>
        <taxon>Paenibacillus</taxon>
    </lineage>
</organism>
<gene>
    <name evidence="1" type="ORF">J15TS10_25040</name>
</gene>